<keyword evidence="4 9" id="KW-0648">Protein biosynthesis</keyword>
<accession>A0AAD3XYZ7</accession>
<dbReference type="PROSITE" id="PS50217">
    <property type="entry name" value="BZIP"/>
    <property type="match status" value="1"/>
</dbReference>
<comment type="function">
    <text evidence="9">Component of the eukaryotic translation initiation factor 3 (eIF-3) complex, which is involved in protein synthesis of a specialized repertoire of mRNAs and, together with other initiation factors, stimulates binding of mRNA and methionyl-tRNAi to the 40S ribosome. The eIF-3 complex specifically targets and initiates translation of a subset of mRNAs involved in cell proliferation.</text>
</comment>
<dbReference type="GO" id="GO:0003700">
    <property type="term" value="F:DNA-binding transcription factor activity"/>
    <property type="evidence" value="ECO:0007669"/>
    <property type="project" value="InterPro"/>
</dbReference>
<dbReference type="InterPro" id="IPR008905">
    <property type="entry name" value="EIF3C_N_dom"/>
</dbReference>
<feature type="compositionally biased region" description="Pro residues" evidence="11">
    <location>
        <begin position="1047"/>
        <end position="1056"/>
    </location>
</feature>
<dbReference type="GO" id="GO:0003723">
    <property type="term" value="F:RNA binding"/>
    <property type="evidence" value="ECO:0007669"/>
    <property type="project" value="InterPro"/>
</dbReference>
<dbReference type="Pfam" id="PF05470">
    <property type="entry name" value="eIF-3c_N"/>
    <property type="match status" value="1"/>
</dbReference>
<feature type="compositionally biased region" description="Polar residues" evidence="11">
    <location>
        <begin position="861"/>
        <end position="872"/>
    </location>
</feature>
<evidence type="ECO:0000256" key="11">
    <source>
        <dbReference type="SAM" id="MobiDB-lite"/>
    </source>
</evidence>
<dbReference type="GO" id="GO:0016282">
    <property type="term" value="C:eukaryotic 43S preinitiation complex"/>
    <property type="evidence" value="ECO:0007669"/>
    <property type="project" value="UniProtKB-UniRule"/>
</dbReference>
<organism evidence="14 15">
    <name type="scientific">Nepenthes gracilis</name>
    <name type="common">Slender pitcher plant</name>
    <dbReference type="NCBI Taxonomy" id="150966"/>
    <lineage>
        <taxon>Eukaryota</taxon>
        <taxon>Viridiplantae</taxon>
        <taxon>Streptophyta</taxon>
        <taxon>Embryophyta</taxon>
        <taxon>Tracheophyta</taxon>
        <taxon>Spermatophyta</taxon>
        <taxon>Magnoliopsida</taxon>
        <taxon>eudicotyledons</taxon>
        <taxon>Gunneridae</taxon>
        <taxon>Pentapetalae</taxon>
        <taxon>Caryophyllales</taxon>
        <taxon>Nepenthaceae</taxon>
        <taxon>Nepenthes</taxon>
    </lineage>
</organism>
<keyword evidence="3 9" id="KW-0396">Initiation factor</keyword>
<feature type="compositionally biased region" description="Polar residues" evidence="11">
    <location>
        <begin position="142"/>
        <end position="153"/>
    </location>
</feature>
<keyword evidence="7" id="KW-0804">Transcription</keyword>
<dbReference type="FunFam" id="1.20.5.170:FF:000020">
    <property type="entry name" value="BZIP transcription factor"/>
    <property type="match status" value="1"/>
</dbReference>
<keyword evidence="15" id="KW-1185">Reference proteome</keyword>
<evidence type="ECO:0000256" key="6">
    <source>
        <dbReference type="ARBA" id="ARBA00023125"/>
    </source>
</evidence>
<comment type="subcellular location">
    <subcellularLocation>
        <location evidence="9">Cytoplasm</location>
    </subcellularLocation>
    <subcellularLocation>
        <location evidence="1">Nucleus</location>
    </subcellularLocation>
</comment>
<dbReference type="HAMAP" id="MF_03002">
    <property type="entry name" value="eIF3c"/>
    <property type="match status" value="1"/>
</dbReference>
<dbReference type="InterPro" id="IPR004827">
    <property type="entry name" value="bZIP"/>
</dbReference>
<reference evidence="14" key="1">
    <citation type="submission" date="2023-05" db="EMBL/GenBank/DDBJ databases">
        <title>Nepenthes gracilis genome sequencing.</title>
        <authorList>
            <person name="Fukushima K."/>
        </authorList>
    </citation>
    <scope>NUCLEOTIDE SEQUENCE</scope>
    <source>
        <strain evidence="14">SING2019-196</strain>
    </source>
</reference>
<feature type="coiled-coil region" evidence="10">
    <location>
        <begin position="1176"/>
        <end position="1231"/>
    </location>
</feature>
<dbReference type="PANTHER" id="PTHR13937:SF0">
    <property type="entry name" value="EUKARYOTIC TRANSLATION INITIATION FACTOR 3 SUBUNIT C-RELATED"/>
    <property type="match status" value="1"/>
</dbReference>
<dbReference type="EMBL" id="BSYO01000023">
    <property type="protein sequence ID" value="GMH21539.1"/>
    <property type="molecule type" value="Genomic_DNA"/>
</dbReference>
<dbReference type="GO" id="GO:0003743">
    <property type="term" value="F:translation initiation factor activity"/>
    <property type="evidence" value="ECO:0007669"/>
    <property type="project" value="UniProtKB-UniRule"/>
</dbReference>
<dbReference type="InterPro" id="IPR000717">
    <property type="entry name" value="PCI_dom"/>
</dbReference>
<feature type="region of interest" description="Disordered" evidence="11">
    <location>
        <begin position="133"/>
        <end position="155"/>
    </location>
</feature>
<feature type="region of interest" description="Disordered" evidence="11">
    <location>
        <begin position="975"/>
        <end position="1056"/>
    </location>
</feature>
<dbReference type="GO" id="GO:0033290">
    <property type="term" value="C:eukaryotic 48S preinitiation complex"/>
    <property type="evidence" value="ECO:0007669"/>
    <property type="project" value="UniProtKB-UniRule"/>
</dbReference>
<proteinExistence type="inferred from homology"/>
<feature type="compositionally biased region" description="Acidic residues" evidence="11">
    <location>
        <begin position="175"/>
        <end position="198"/>
    </location>
</feature>
<dbReference type="FunFam" id="1.10.10.10:FF:000300">
    <property type="entry name" value="Eukaryotic translation initiation factor 3 subunit C"/>
    <property type="match status" value="1"/>
</dbReference>
<dbReference type="SMART" id="SM00088">
    <property type="entry name" value="PINT"/>
    <property type="match status" value="1"/>
</dbReference>
<keyword evidence="5" id="KW-0805">Transcription regulation</keyword>
<feature type="compositionally biased region" description="Acidic residues" evidence="11">
    <location>
        <begin position="208"/>
        <end position="217"/>
    </location>
</feature>
<comment type="similarity">
    <text evidence="9">Belongs to the eIF-3 subunit C family.</text>
</comment>
<dbReference type="Pfam" id="PF26569">
    <property type="entry name" value="EIF3CL_C"/>
    <property type="match status" value="1"/>
</dbReference>
<feature type="compositionally biased region" description="Polar residues" evidence="11">
    <location>
        <begin position="1"/>
        <end position="10"/>
    </location>
</feature>
<name>A0AAD3XYZ7_NEPGR</name>
<dbReference type="SUPFAM" id="SSF46785">
    <property type="entry name" value="Winged helix' DNA-binding domain"/>
    <property type="match status" value="1"/>
</dbReference>
<dbReference type="GO" id="GO:0003677">
    <property type="term" value="F:DNA binding"/>
    <property type="evidence" value="ECO:0007669"/>
    <property type="project" value="UniProtKB-KW"/>
</dbReference>
<dbReference type="InterPro" id="IPR058999">
    <property type="entry name" value="EIF3CL_C"/>
</dbReference>
<evidence type="ECO:0000256" key="4">
    <source>
        <dbReference type="ARBA" id="ARBA00022917"/>
    </source>
</evidence>
<evidence type="ECO:0000313" key="15">
    <source>
        <dbReference type="Proteomes" id="UP001279734"/>
    </source>
</evidence>
<feature type="region of interest" description="Disordered" evidence="11">
    <location>
        <begin position="170"/>
        <end position="241"/>
    </location>
</feature>
<dbReference type="SMART" id="SM00338">
    <property type="entry name" value="BRLZ"/>
    <property type="match status" value="1"/>
</dbReference>
<dbReference type="SUPFAM" id="SSF57959">
    <property type="entry name" value="Leucine zipper domain"/>
    <property type="match status" value="1"/>
</dbReference>
<dbReference type="GO" id="GO:0005852">
    <property type="term" value="C:eukaryotic translation initiation factor 3 complex"/>
    <property type="evidence" value="ECO:0007669"/>
    <property type="project" value="UniProtKB-UniRule"/>
</dbReference>
<feature type="domain" description="PCI" evidence="13">
    <location>
        <begin position="624"/>
        <end position="796"/>
    </location>
</feature>
<dbReference type="GO" id="GO:0001732">
    <property type="term" value="P:formation of cytoplasmic translation initiation complex"/>
    <property type="evidence" value="ECO:0007669"/>
    <property type="project" value="UniProtKB-UniRule"/>
</dbReference>
<dbReference type="Pfam" id="PF00170">
    <property type="entry name" value="bZIP_1"/>
    <property type="match status" value="1"/>
</dbReference>
<gene>
    <name evidence="14" type="ORF">Nepgr_023381</name>
</gene>
<dbReference type="InterPro" id="IPR027516">
    <property type="entry name" value="EIF3C"/>
</dbReference>
<keyword evidence="2 9" id="KW-0963">Cytoplasm</keyword>
<evidence type="ECO:0000259" key="13">
    <source>
        <dbReference type="PROSITE" id="PS50250"/>
    </source>
</evidence>
<comment type="caution">
    <text evidence="14">The sequence shown here is derived from an EMBL/GenBank/DDBJ whole genome shotgun (WGS) entry which is preliminary data.</text>
</comment>
<feature type="domain" description="BZIP" evidence="12">
    <location>
        <begin position="1186"/>
        <end position="1249"/>
    </location>
</feature>
<evidence type="ECO:0000256" key="10">
    <source>
        <dbReference type="SAM" id="Coils"/>
    </source>
</evidence>
<feature type="region of interest" description="Disordered" evidence="11">
    <location>
        <begin position="861"/>
        <end position="894"/>
    </location>
</feature>
<keyword evidence="10" id="KW-0175">Coiled coil</keyword>
<protein>
    <recommendedName>
        <fullName evidence="9">Eukaryotic translation initiation factor 3 subunit C</fullName>
        <shortName evidence="9">eIF3c</shortName>
    </recommendedName>
    <alternativeName>
        <fullName evidence="9">Eukaryotic translation initiation factor 3 subunit 8</fullName>
    </alternativeName>
    <alternativeName>
        <fullName evidence="9">eIF3 p110</fullName>
    </alternativeName>
</protein>
<evidence type="ECO:0000313" key="14">
    <source>
        <dbReference type="EMBL" id="GMH21539.1"/>
    </source>
</evidence>
<dbReference type="Proteomes" id="UP001279734">
    <property type="component" value="Unassembled WGS sequence"/>
</dbReference>
<dbReference type="PANTHER" id="PTHR13937">
    <property type="entry name" value="EUKARYOTIC TRANSLATION INITATION FACTOR 3, SUBUNIT 8 EIF3S8 -RELATED"/>
    <property type="match status" value="1"/>
</dbReference>
<dbReference type="Gene3D" id="1.20.5.170">
    <property type="match status" value="1"/>
</dbReference>
<evidence type="ECO:0000256" key="1">
    <source>
        <dbReference type="ARBA" id="ARBA00004123"/>
    </source>
</evidence>
<feature type="region of interest" description="Disordered" evidence="11">
    <location>
        <begin position="1"/>
        <end position="64"/>
    </location>
</feature>
<evidence type="ECO:0000256" key="7">
    <source>
        <dbReference type="ARBA" id="ARBA00023163"/>
    </source>
</evidence>
<evidence type="ECO:0000256" key="9">
    <source>
        <dbReference type="HAMAP-Rule" id="MF_03002"/>
    </source>
</evidence>
<evidence type="ECO:0000256" key="2">
    <source>
        <dbReference type="ARBA" id="ARBA00022490"/>
    </source>
</evidence>
<dbReference type="PROSITE" id="PS50250">
    <property type="entry name" value="PCI"/>
    <property type="match status" value="1"/>
</dbReference>
<comment type="subunit">
    <text evidence="9">Component of the eukaryotic translation initiation factor 3 (eIF-3) complex.</text>
</comment>
<dbReference type="GO" id="GO:0046983">
    <property type="term" value="F:protein dimerization activity"/>
    <property type="evidence" value="ECO:0007669"/>
    <property type="project" value="UniProtKB-ARBA"/>
</dbReference>
<feature type="compositionally biased region" description="Basic and acidic residues" evidence="11">
    <location>
        <begin position="218"/>
        <end position="241"/>
    </location>
</feature>
<feature type="compositionally biased region" description="Acidic residues" evidence="11">
    <location>
        <begin position="11"/>
        <end position="26"/>
    </location>
</feature>
<evidence type="ECO:0000259" key="12">
    <source>
        <dbReference type="PROSITE" id="PS50217"/>
    </source>
</evidence>
<evidence type="ECO:0000256" key="5">
    <source>
        <dbReference type="ARBA" id="ARBA00023015"/>
    </source>
</evidence>
<dbReference type="GO" id="GO:0031369">
    <property type="term" value="F:translation initiation factor binding"/>
    <property type="evidence" value="ECO:0007669"/>
    <property type="project" value="InterPro"/>
</dbReference>
<evidence type="ECO:0000256" key="3">
    <source>
        <dbReference type="ARBA" id="ARBA00022540"/>
    </source>
</evidence>
<feature type="compositionally biased region" description="Low complexity" evidence="11">
    <location>
        <begin position="31"/>
        <end position="40"/>
    </location>
</feature>
<evidence type="ECO:0000256" key="8">
    <source>
        <dbReference type="ARBA" id="ARBA00023242"/>
    </source>
</evidence>
<feature type="compositionally biased region" description="Basic and acidic residues" evidence="11">
    <location>
        <begin position="54"/>
        <end position="64"/>
    </location>
</feature>
<dbReference type="PROSITE" id="PS00036">
    <property type="entry name" value="BZIP_BASIC"/>
    <property type="match status" value="1"/>
</dbReference>
<dbReference type="InterPro" id="IPR036390">
    <property type="entry name" value="WH_DNA-bd_sf"/>
</dbReference>
<dbReference type="InterPro" id="IPR046347">
    <property type="entry name" value="bZIP_sf"/>
</dbReference>
<keyword evidence="6" id="KW-0238">DNA-binding</keyword>
<dbReference type="Pfam" id="PF01399">
    <property type="entry name" value="PCI"/>
    <property type="match status" value="1"/>
</dbReference>
<sequence>MASRFWTQGDSDTEEEGGDYENEDENGGVAGESVAAAAGSRYLQGNASDSDDSDAQKRVVRSAKDKRFEEMSATVEQMKNAMKINDWVSLQESFDKMNKQLEKVMRVTESDKVPALYIKALVMLEDFLSQALSNKDAKKKMSSSNARALNSMKQKLKKNNKQYEDLIIKYRENPESEDDGDEDEDLEEDEDSDSEFLEDPSKIVAGSESEEENEEVDGDHSVDEQGDDWQKKMSKKDKLMEREFKKDPSEITWDTVNKKLKEIVASRGRKGTGRVELVEQLTFLTRVAKTPAQKLEILFSVVSAQFDINPSLTGHMPINVWMKCVKNMLIILDILNQYPNIIVDDTVEPEENETQKGMDYKGTIRVWGNLVAFLERMDVEFFKSLQCIDPHTRDYVERLRDEPMFLVLAQNVQDYLEKTENMKAAAKVALKRVELIYYKPQEVYDAMRKLAEQTEEINGGETEGEVSKVMDEGRGPPAFVVTPELVPRKPTFPSSSRVLMDDLVSLIYQHGDERTKARAMLCDIYHHALMDEFSTARDLLLMSHLQDNIQIMDVSTQILFNRAMAQLGLCAFRNGLITEGHNCLSELYSAGRVRELLAQGVSHSRYYEKTPEQERLERRRQMPYHMHINLELLEAVHLTCAMLLEVPNMAANTLDAKHRVISKTFRKLLEVSERQTLTGPPENVRDHVMAATRALSQGDFLKAFDVIRSLQVWKLLKNQECVFEMLKAKIKAEALRTYLFTYASSYTSLSLDQLSKMFDLSESQTHSIVSKMMITEELHASWDQPTSCIVFHEVEQKRLHALAFQLTDKLSILAESNERAIEARMGGGLDGLPLRRRDGPDYAAAVTTGAAGRWQDNITFSQARQGTTTTGRSGYVSGARPSTPGGYSRERSSQKTQFFSHHSTIRNRIWDNVRLKVVVLGLAGFGTEEFFTESTLEMLRISSALLSDPLLLPLSVPSEEHATKIAGSLEVARTSDAVEPPVPEGPWSKAAFDAPAASVDEPQEPEVPRECGLSHDPLVSKPPDVASLSPHSINPPAPNATFSAHPRPSPLTAPPPLPISPAISSVYFLLQAMQKEAKELSIQGLSITNHDHPSPATEPAGVLQLESFSFSPPINSADNLQNFVPISTDHTNNLEHSTHDFLAHSNCYYNHNPEASSCYDHHQQQQQQRWRRSENHDEEQERLMAQERRVRRLISNRESARRSRLRRRKQLEELQAQVLCLLADNHQLTDALNRVLESNYQLLQENAHLKHEASSFRIIIADLIALAAEDFPADDDRSGQS</sequence>
<dbReference type="GO" id="GO:0005634">
    <property type="term" value="C:nucleus"/>
    <property type="evidence" value="ECO:0007669"/>
    <property type="project" value="UniProtKB-SubCell"/>
</dbReference>
<keyword evidence="8" id="KW-0539">Nucleus</keyword>